<organism evidence="18 19">
    <name type="scientific">Ornithorhynchus anatinus</name>
    <name type="common">Duckbill platypus</name>
    <dbReference type="NCBI Taxonomy" id="9258"/>
    <lineage>
        <taxon>Eukaryota</taxon>
        <taxon>Metazoa</taxon>
        <taxon>Chordata</taxon>
        <taxon>Craniata</taxon>
        <taxon>Vertebrata</taxon>
        <taxon>Euteleostomi</taxon>
        <taxon>Mammalia</taxon>
        <taxon>Monotremata</taxon>
        <taxon>Ornithorhynchidae</taxon>
        <taxon>Ornithorhynchus</taxon>
    </lineage>
</organism>
<evidence type="ECO:0000256" key="7">
    <source>
        <dbReference type="ARBA" id="ARBA00022741"/>
    </source>
</evidence>
<dbReference type="InterPro" id="IPR042099">
    <property type="entry name" value="ANL_N_sf"/>
</dbReference>
<evidence type="ECO:0000259" key="16">
    <source>
        <dbReference type="Pfam" id="PF00501"/>
    </source>
</evidence>
<reference evidence="18" key="2">
    <citation type="submission" date="2025-08" db="UniProtKB">
        <authorList>
            <consortium name="Ensembl"/>
        </authorList>
    </citation>
    <scope>IDENTIFICATION</scope>
    <source>
        <strain evidence="18">Glennie</strain>
    </source>
</reference>
<feature type="domain" description="AMP-dependent synthetase/ligase" evidence="16">
    <location>
        <begin position="79"/>
        <end position="436"/>
    </location>
</feature>
<dbReference type="FunFam" id="3.40.50.12780:FF:000007">
    <property type="entry name" value="Acyl-coenzyme A synthetase ACSM2A, mitochondrial"/>
    <property type="match status" value="1"/>
</dbReference>
<dbReference type="GO" id="GO:0005524">
    <property type="term" value="F:ATP binding"/>
    <property type="evidence" value="ECO:0007669"/>
    <property type="project" value="UniProtKB-KW"/>
</dbReference>
<dbReference type="PROSITE" id="PS00455">
    <property type="entry name" value="AMP_BINDING"/>
    <property type="match status" value="1"/>
</dbReference>
<evidence type="ECO:0000256" key="10">
    <source>
        <dbReference type="ARBA" id="ARBA00022842"/>
    </source>
</evidence>
<protein>
    <recommendedName>
        <fullName evidence="14">medium-chain acyl-CoA ligase</fullName>
        <ecNumber evidence="14">6.2.1.2</ecNumber>
    </recommendedName>
</protein>
<evidence type="ECO:0000256" key="8">
    <source>
        <dbReference type="ARBA" id="ARBA00022832"/>
    </source>
</evidence>
<dbReference type="InterPro" id="IPR045851">
    <property type="entry name" value="AMP-bd_C_sf"/>
</dbReference>
<dbReference type="STRING" id="9258.ENSOANP00000022530"/>
<evidence type="ECO:0000256" key="4">
    <source>
        <dbReference type="ARBA" id="ARBA00006432"/>
    </source>
</evidence>
<dbReference type="Proteomes" id="UP000002279">
    <property type="component" value="Chromosome 2"/>
</dbReference>
<comment type="similarity">
    <text evidence="4">Belongs to the ATP-dependent AMP-binding enzyme family.</text>
</comment>
<dbReference type="Pfam" id="PF00501">
    <property type="entry name" value="AMP-binding"/>
    <property type="match status" value="1"/>
</dbReference>
<dbReference type="GO" id="GO:0005739">
    <property type="term" value="C:mitochondrion"/>
    <property type="evidence" value="ECO:0007669"/>
    <property type="project" value="UniProtKB-SubCell"/>
</dbReference>
<keyword evidence="13" id="KW-0496">Mitochondrion</keyword>
<dbReference type="PANTHER" id="PTHR43605:SF7">
    <property type="entry name" value="ACYL-COENZYME A SYNTHETASE ACSM3, MITOCHONDRIAL"/>
    <property type="match status" value="1"/>
</dbReference>
<evidence type="ECO:0000313" key="19">
    <source>
        <dbReference type="Proteomes" id="UP000002279"/>
    </source>
</evidence>
<dbReference type="PANTHER" id="PTHR43605">
    <property type="entry name" value="ACYL-COENZYME A SYNTHETASE"/>
    <property type="match status" value="1"/>
</dbReference>
<comment type="subcellular location">
    <subcellularLocation>
        <location evidence="3">Mitochondrion</location>
    </subcellularLocation>
</comment>
<dbReference type="CDD" id="cd05928">
    <property type="entry name" value="MACS_euk"/>
    <property type="match status" value="1"/>
</dbReference>
<evidence type="ECO:0000256" key="1">
    <source>
        <dbReference type="ARBA" id="ARBA00001936"/>
    </source>
</evidence>
<comment type="cofactor">
    <cofactor evidence="1">
        <name>Mn(2+)</name>
        <dbReference type="ChEBI" id="CHEBI:29035"/>
    </cofactor>
</comment>
<dbReference type="InterPro" id="IPR020845">
    <property type="entry name" value="AMP-binding_CS"/>
</dbReference>
<accession>F6Q4I5</accession>
<dbReference type="GO" id="GO:0006631">
    <property type="term" value="P:fatty acid metabolic process"/>
    <property type="evidence" value="ECO:0007669"/>
    <property type="project" value="UniProtKB-KW"/>
</dbReference>
<dbReference type="InterPro" id="IPR000873">
    <property type="entry name" value="AMP-dep_synth/lig_dom"/>
</dbReference>
<dbReference type="FunFam" id="3.30.300.30:FF:000005">
    <property type="entry name" value="Acyl-coenzyme A synthetase ACSM5, mitochondrial"/>
    <property type="match status" value="1"/>
</dbReference>
<evidence type="ECO:0000313" key="18">
    <source>
        <dbReference type="Ensembl" id="ENSOANP00000022530.3"/>
    </source>
</evidence>
<keyword evidence="10" id="KW-0460">Magnesium</keyword>
<keyword evidence="7" id="KW-0547">Nucleotide-binding</keyword>
<reference evidence="18 19" key="1">
    <citation type="journal article" date="2008" name="Nature">
        <title>Genome analysis of the platypus reveals unique signatures of evolution.</title>
        <authorList>
            <person name="Warren W.C."/>
            <person name="Hillier L.W."/>
            <person name="Marshall Graves J.A."/>
            <person name="Birney E."/>
            <person name="Ponting C.P."/>
            <person name="Grutzner F."/>
            <person name="Belov K."/>
            <person name="Miller W."/>
            <person name="Clarke L."/>
            <person name="Chinwalla A.T."/>
            <person name="Yang S.P."/>
            <person name="Heger A."/>
            <person name="Locke D.P."/>
            <person name="Miethke P."/>
            <person name="Waters P.D."/>
            <person name="Veyrunes F."/>
            <person name="Fulton L."/>
            <person name="Fulton B."/>
            <person name="Graves T."/>
            <person name="Wallis J."/>
            <person name="Puente X.S."/>
            <person name="Lopez-Otin C."/>
            <person name="Ordonez G.R."/>
            <person name="Eichler E.E."/>
            <person name="Chen L."/>
            <person name="Cheng Z."/>
            <person name="Deakin J.E."/>
            <person name="Alsop A."/>
            <person name="Thompson K."/>
            <person name="Kirby P."/>
            <person name="Papenfuss A.T."/>
            <person name="Wakefield M.J."/>
            <person name="Olender T."/>
            <person name="Lancet D."/>
            <person name="Huttley G.A."/>
            <person name="Smit A.F."/>
            <person name="Pask A."/>
            <person name="Temple-Smith P."/>
            <person name="Batzer M.A."/>
            <person name="Walker J.A."/>
            <person name="Konkel M.K."/>
            <person name="Harris R.S."/>
            <person name="Whittington C.M."/>
            <person name="Wong E.S."/>
            <person name="Gemmell N.J."/>
            <person name="Buschiazzo E."/>
            <person name="Vargas Jentzsch I.M."/>
            <person name="Merkel A."/>
            <person name="Schmitz J."/>
            <person name="Zemann A."/>
            <person name="Churakov G."/>
            <person name="Kriegs J.O."/>
            <person name="Brosius J."/>
            <person name="Murchison E.P."/>
            <person name="Sachidanandam R."/>
            <person name="Smith C."/>
            <person name="Hannon G.J."/>
            <person name="Tsend-Ayush E."/>
            <person name="McMillan D."/>
            <person name="Attenborough R."/>
            <person name="Rens W."/>
            <person name="Ferguson-Smith M."/>
            <person name="Lefevre C.M."/>
            <person name="Sharp J.A."/>
            <person name="Nicholas K.R."/>
            <person name="Ray D.A."/>
            <person name="Kube M."/>
            <person name="Reinhardt R."/>
            <person name="Pringle T.H."/>
            <person name="Taylor J."/>
            <person name="Jones R.C."/>
            <person name="Nixon B."/>
            <person name="Dacheux J.L."/>
            <person name="Niwa H."/>
            <person name="Sekita Y."/>
            <person name="Huang X."/>
            <person name="Stark A."/>
            <person name="Kheradpour P."/>
            <person name="Kellis M."/>
            <person name="Flicek P."/>
            <person name="Chen Y."/>
            <person name="Webber C."/>
            <person name="Hardison R."/>
            <person name="Nelson J."/>
            <person name="Hallsworth-Pepin K."/>
            <person name="Delehaunty K."/>
            <person name="Markovic C."/>
            <person name="Minx P."/>
            <person name="Feng Y."/>
            <person name="Kremitzki C."/>
            <person name="Mitreva M."/>
            <person name="Glasscock J."/>
            <person name="Wylie T."/>
            <person name="Wohldmann P."/>
            <person name="Thiru P."/>
            <person name="Nhan M.N."/>
            <person name="Pohl C.S."/>
            <person name="Smith S.M."/>
            <person name="Hou S."/>
            <person name="Nefedov M."/>
            <person name="de Jong P.J."/>
            <person name="Renfree M.B."/>
            <person name="Mardis E.R."/>
            <person name="Wilson R.K."/>
        </authorList>
    </citation>
    <scope>NUCLEOTIDE SEQUENCE [LARGE SCALE GENOMIC DNA]</scope>
    <source>
        <strain evidence="18 19">Glennie</strain>
    </source>
</reference>
<keyword evidence="6" id="KW-0479">Metal-binding</keyword>
<evidence type="ECO:0000259" key="17">
    <source>
        <dbReference type="Pfam" id="PF13193"/>
    </source>
</evidence>
<evidence type="ECO:0000256" key="13">
    <source>
        <dbReference type="ARBA" id="ARBA00023128"/>
    </source>
</evidence>
<feature type="domain" description="AMP-binding enzyme C-terminal" evidence="17">
    <location>
        <begin position="499"/>
        <end position="579"/>
    </location>
</feature>
<evidence type="ECO:0000256" key="2">
    <source>
        <dbReference type="ARBA" id="ARBA00001946"/>
    </source>
</evidence>
<dbReference type="Pfam" id="PF13193">
    <property type="entry name" value="AMP-binding_C"/>
    <property type="match status" value="1"/>
</dbReference>
<dbReference type="InterPro" id="IPR025110">
    <property type="entry name" value="AMP-bd_C"/>
</dbReference>
<evidence type="ECO:0000256" key="12">
    <source>
        <dbReference type="ARBA" id="ARBA00023098"/>
    </source>
</evidence>
<dbReference type="AlphaFoldDB" id="F6Q4I5"/>
<name>F6Q4I5_ORNAN</name>
<keyword evidence="19" id="KW-1185">Reference proteome</keyword>
<proteinExistence type="inferred from homology"/>
<evidence type="ECO:0000256" key="6">
    <source>
        <dbReference type="ARBA" id="ARBA00022723"/>
    </source>
</evidence>
<evidence type="ECO:0000256" key="3">
    <source>
        <dbReference type="ARBA" id="ARBA00004173"/>
    </source>
</evidence>
<evidence type="ECO:0000256" key="15">
    <source>
        <dbReference type="ARBA" id="ARBA00048477"/>
    </source>
</evidence>
<keyword evidence="12" id="KW-0443">Lipid metabolism</keyword>
<evidence type="ECO:0000256" key="14">
    <source>
        <dbReference type="ARBA" id="ARBA00039009"/>
    </source>
</evidence>
<dbReference type="Gene3D" id="3.40.50.12780">
    <property type="entry name" value="N-terminal domain of ligase-like"/>
    <property type="match status" value="1"/>
</dbReference>
<dbReference type="InterPro" id="IPR051087">
    <property type="entry name" value="Mitochondrial_ACSM"/>
</dbReference>
<evidence type="ECO:0000256" key="5">
    <source>
        <dbReference type="ARBA" id="ARBA00022598"/>
    </source>
</evidence>
<evidence type="ECO:0000256" key="11">
    <source>
        <dbReference type="ARBA" id="ARBA00022946"/>
    </source>
</evidence>
<dbReference type="Gene3D" id="3.30.300.30">
    <property type="match status" value="1"/>
</dbReference>
<comment type="catalytic activity">
    <reaction evidence="15">
        <text>a medium-chain fatty acid + ATP + CoA = a medium-chain fatty acyl-CoA + AMP + diphosphate</text>
        <dbReference type="Rhea" id="RHEA:48340"/>
        <dbReference type="ChEBI" id="CHEBI:30616"/>
        <dbReference type="ChEBI" id="CHEBI:33019"/>
        <dbReference type="ChEBI" id="CHEBI:57287"/>
        <dbReference type="ChEBI" id="CHEBI:59558"/>
        <dbReference type="ChEBI" id="CHEBI:90546"/>
        <dbReference type="ChEBI" id="CHEBI:456215"/>
        <dbReference type="EC" id="6.2.1.2"/>
    </reaction>
    <physiologicalReaction direction="left-to-right" evidence="15">
        <dbReference type="Rhea" id="RHEA:48341"/>
    </physiologicalReaction>
</comment>
<dbReference type="Bgee" id="ENSOANG00000011283">
    <property type="expression patterns" value="Expressed in adult mammalian kidney and 8 other cell types or tissues"/>
</dbReference>
<dbReference type="GO" id="GO:0046872">
    <property type="term" value="F:metal ion binding"/>
    <property type="evidence" value="ECO:0007669"/>
    <property type="project" value="UniProtKB-KW"/>
</dbReference>
<dbReference type="GeneTree" id="ENSGT00940000157930"/>
<dbReference type="HOGENOM" id="CLU_000022_59_10_1"/>
<reference evidence="18" key="3">
    <citation type="submission" date="2025-09" db="UniProtKB">
        <authorList>
            <consortium name="Ensembl"/>
        </authorList>
    </citation>
    <scope>IDENTIFICATION</scope>
    <source>
        <strain evidence="18">Glennie</strain>
    </source>
</reference>
<evidence type="ECO:0000256" key="9">
    <source>
        <dbReference type="ARBA" id="ARBA00022840"/>
    </source>
</evidence>
<sequence>MQNNPRGPMAFLITVRIFFRAQPFRSPWTSRPSFRAFHRDSRRLAPQNFSDYESLKPFEPELPEYFNFARDVLDQWTLKEKAGKRPSNPAFWWINGSGDEVRWSFEELGSLSKKVANVLSRVCGLQKGDRVLLILPRIPEWWLVNIACIRTGTVVIPGTTQLTKKDILYRLQVSKANCIITSDDLAPVVDSIAGECKTLKSKLIVSEDPREGWLNLKESMRQVPDDHSCVKTRHNEAMTIYFTSGTTGSPKMTEHSHCSFGIGLTVNGRYWLDLTPSDVMWNTSDTGWAKSAWSSFFAPWIQGACVFAHYMPRFEPSTILDTLSRFPISVFCSAPTAYRMLVVNPLESYKFNSLKHCVSAGEPINPEVTEQWKNSTGLDIYEGFGQTETVLVCGVFKGMKIKPGSMGRPSPAFDVQIVDKNGNILPPGEEGDIAIRAHPRRPFLFTHYVDDPQKTASTLRGDFYITGDRGYMDEDGYFWFLGRTDDIILSSGYRIGPFEVESALIEHPAVIESAVVSSPDPIRGEVVKAFVVLSPEYVSHDPEKLTNELQEHVKKSTAPYKYPRKVEFIKELPKTISGKIRRNELRKREWGRV</sequence>
<keyword evidence="5" id="KW-0436">Ligase</keyword>
<dbReference type="Ensembl" id="ENSOANT00000022534.3">
    <property type="protein sequence ID" value="ENSOANP00000022530.3"/>
    <property type="gene ID" value="ENSOANG00000011283.4"/>
</dbReference>
<gene>
    <name evidence="18" type="primary">LOC100089732</name>
</gene>
<dbReference type="EC" id="6.2.1.2" evidence="14"/>
<keyword evidence="9" id="KW-0067">ATP-binding</keyword>
<comment type="cofactor">
    <cofactor evidence="2">
        <name>Mg(2+)</name>
        <dbReference type="ChEBI" id="CHEBI:18420"/>
    </cofactor>
</comment>
<dbReference type="SUPFAM" id="SSF56801">
    <property type="entry name" value="Acetyl-CoA synthetase-like"/>
    <property type="match status" value="1"/>
</dbReference>
<dbReference type="GO" id="GO:0031956">
    <property type="term" value="F:medium-chain fatty acid-CoA ligase activity"/>
    <property type="evidence" value="ECO:0007669"/>
    <property type="project" value="UniProtKB-EC"/>
</dbReference>
<dbReference type="eggNOG" id="KOG1175">
    <property type="taxonomic scope" value="Eukaryota"/>
</dbReference>
<keyword evidence="8" id="KW-0276">Fatty acid metabolism</keyword>
<keyword evidence="11" id="KW-0809">Transit peptide</keyword>